<organism evidence="1 2">
    <name type="scientific">Arxiozyma heterogenica</name>
    <dbReference type="NCBI Taxonomy" id="278026"/>
    <lineage>
        <taxon>Eukaryota</taxon>
        <taxon>Fungi</taxon>
        <taxon>Dikarya</taxon>
        <taxon>Ascomycota</taxon>
        <taxon>Saccharomycotina</taxon>
        <taxon>Saccharomycetes</taxon>
        <taxon>Saccharomycetales</taxon>
        <taxon>Saccharomycetaceae</taxon>
        <taxon>Arxiozyma</taxon>
    </lineage>
</organism>
<gene>
    <name evidence="1" type="ORF">RI543_003929</name>
</gene>
<dbReference type="Proteomes" id="UP001306508">
    <property type="component" value="Unassembled WGS sequence"/>
</dbReference>
<comment type="caution">
    <text evidence="1">The sequence shown here is derived from an EMBL/GenBank/DDBJ whole genome shotgun (WGS) entry which is preliminary data.</text>
</comment>
<dbReference type="AlphaFoldDB" id="A0AAN7WJW9"/>
<protein>
    <submittedName>
        <fullName evidence="1">Uncharacterized protein</fullName>
    </submittedName>
</protein>
<accession>A0AAN7WJW9</accession>
<proteinExistence type="predicted"/>
<reference evidence="2" key="1">
    <citation type="submission" date="2023-07" db="EMBL/GenBank/DDBJ databases">
        <title>A draft genome of Kazachstania heterogenica Y-27499.</title>
        <authorList>
            <person name="Donic C."/>
            <person name="Kralova J.S."/>
            <person name="Fidel L."/>
            <person name="Ben-Dor S."/>
            <person name="Jung S."/>
        </authorList>
    </citation>
    <scope>NUCLEOTIDE SEQUENCE [LARGE SCALE GENOMIC DNA]</scope>
    <source>
        <strain evidence="2">Y27499</strain>
    </source>
</reference>
<dbReference type="EMBL" id="JAWIZZ010000053">
    <property type="protein sequence ID" value="KAK5778270.1"/>
    <property type="molecule type" value="Genomic_DNA"/>
</dbReference>
<sequence length="152" mass="17343">MSYTNNNNNNNYHDFYSNPQEEDLFSLTFTQDAPILSYGSSSSIENSPISSYKDELLLNHYNINDYLNSRNYNKNDLTISDNDNSDNSNNDSTLNKNDHLVFELDNDFISSIKQQTSTATNLNQIPMGTSKNIPDSFANIAQQNYKLWLSTV</sequence>
<name>A0AAN7WJW9_9SACH</name>
<keyword evidence="2" id="KW-1185">Reference proteome</keyword>
<evidence type="ECO:0000313" key="1">
    <source>
        <dbReference type="EMBL" id="KAK5778270.1"/>
    </source>
</evidence>
<evidence type="ECO:0000313" key="2">
    <source>
        <dbReference type="Proteomes" id="UP001306508"/>
    </source>
</evidence>